<protein>
    <submittedName>
        <fullName evidence="2">MBL fold metallo-hydrolase</fullName>
    </submittedName>
</protein>
<feature type="domain" description="Metallo-beta-lactamase" evidence="1">
    <location>
        <begin position="13"/>
        <end position="167"/>
    </location>
</feature>
<organism evidence="2 3">
    <name type="scientific">Iocasia fonsfrigidae</name>
    <dbReference type="NCBI Taxonomy" id="2682810"/>
    <lineage>
        <taxon>Bacteria</taxon>
        <taxon>Bacillati</taxon>
        <taxon>Bacillota</taxon>
        <taxon>Clostridia</taxon>
        <taxon>Halanaerobiales</taxon>
        <taxon>Halanaerobiaceae</taxon>
        <taxon>Iocasia</taxon>
    </lineage>
</organism>
<dbReference type="InterPro" id="IPR052533">
    <property type="entry name" value="WalJ/YycJ-like"/>
</dbReference>
<dbReference type="KEGG" id="ifn:GM661_01030"/>
<dbReference type="SUPFAM" id="SSF56281">
    <property type="entry name" value="Metallo-hydrolase/oxidoreductase"/>
    <property type="match status" value="1"/>
</dbReference>
<evidence type="ECO:0000259" key="1">
    <source>
        <dbReference type="SMART" id="SM00849"/>
    </source>
</evidence>
<evidence type="ECO:0000313" key="2">
    <source>
        <dbReference type="EMBL" id="QTL96655.1"/>
    </source>
</evidence>
<sequence>MKIRVSVLASGSSGNSIYISSNKFSLLIDAGLSGKEISHRLKKIGVCAEELDAVLVTHEHSDHIKGVGVLSRRYDLPIYANELTWQEAASHLGKIQEKNCQVFKGDFSLGDLGISPFSTSHDAVSPVGYIISCGKTNIGVATDTGYISSEMEERLRGLDLLVIEANHDLDMLMNGGYPWHLKKRINGDKGHLSNDAAAALLPRLINSNFPRILLAHLSKDNNRPELAYITVKNSLENNGIYIDRDLKLDMCCRDKPTGLYELG</sequence>
<dbReference type="InterPro" id="IPR001279">
    <property type="entry name" value="Metallo-B-lactamas"/>
</dbReference>
<dbReference type="EMBL" id="CP046640">
    <property type="protein sequence ID" value="QTL96655.1"/>
    <property type="molecule type" value="Genomic_DNA"/>
</dbReference>
<dbReference type="RefSeq" id="WP_230868366.1">
    <property type="nucleotide sequence ID" value="NZ_CP046640.1"/>
</dbReference>
<name>A0A8A7K973_9FIRM</name>
<accession>A0A8A7K973</accession>
<dbReference type="PANTHER" id="PTHR47619">
    <property type="entry name" value="METALLO-HYDROLASE YYCJ-RELATED"/>
    <property type="match status" value="1"/>
</dbReference>
<dbReference type="SMART" id="SM00849">
    <property type="entry name" value="Lactamase_B"/>
    <property type="match status" value="1"/>
</dbReference>
<dbReference type="PANTHER" id="PTHR47619:SF1">
    <property type="entry name" value="EXODEOXYRIBONUCLEASE WALJ"/>
    <property type="match status" value="1"/>
</dbReference>
<dbReference type="Proteomes" id="UP000665020">
    <property type="component" value="Chromosome"/>
</dbReference>
<dbReference type="AlphaFoldDB" id="A0A8A7K973"/>
<dbReference type="Pfam" id="PF12706">
    <property type="entry name" value="Lactamase_B_2"/>
    <property type="match status" value="1"/>
</dbReference>
<evidence type="ECO:0000313" key="3">
    <source>
        <dbReference type="Proteomes" id="UP000665020"/>
    </source>
</evidence>
<dbReference type="InterPro" id="IPR036866">
    <property type="entry name" value="RibonucZ/Hydroxyglut_hydro"/>
</dbReference>
<reference evidence="2" key="1">
    <citation type="submission" date="2019-12" db="EMBL/GenBank/DDBJ databases">
        <authorList>
            <person name="zhang j."/>
            <person name="sun C.M."/>
        </authorList>
    </citation>
    <scope>NUCLEOTIDE SEQUENCE</scope>
    <source>
        <strain evidence="2">NS-1</strain>
    </source>
</reference>
<dbReference type="Gene3D" id="3.60.15.10">
    <property type="entry name" value="Ribonuclease Z/Hydroxyacylglutathione hydrolase-like"/>
    <property type="match status" value="1"/>
</dbReference>
<proteinExistence type="predicted"/>
<gene>
    <name evidence="2" type="ORF">GM661_01030</name>
</gene>
<keyword evidence="3" id="KW-1185">Reference proteome</keyword>